<proteinExistence type="inferred from homology"/>
<dbReference type="GO" id="GO:0006083">
    <property type="term" value="P:acetate metabolic process"/>
    <property type="evidence" value="ECO:0007669"/>
    <property type="project" value="TreeGrafter"/>
</dbReference>
<dbReference type="Pfam" id="PF00871">
    <property type="entry name" value="Acetate_kinase"/>
    <property type="match status" value="1"/>
</dbReference>
<evidence type="ECO:0000313" key="8">
    <source>
        <dbReference type="Proteomes" id="UP000249467"/>
    </source>
</evidence>
<dbReference type="AlphaFoldDB" id="A0A2W4VZ90"/>
<sequence>MFDLIQRLISLQIYTLQLLAFWIESTSTTIAIAIDYKQEFFTISKRSLKASPAGIKLAKQQFDYKGWTQEYLAAEVGVKTRQPIWRFFAGKPIERYTFFEICSILDLDWQEIAHKPAALKGADPNDSKLDTTSHTPDLASISTVSSLPVEVDKRHYGLNESSHYYCAQRSAEVLKKDIKELRLITCNLDNGCSLAAIHNGQIIDTATGFTPLEGLMIDYSSGSIDSNVLNEMMREDSDNPSDRESSLVDNSDVSTAPQPVGSAVDTDNSRAKQALDIYLHRLRSCLGSMLMSLGGMNAIVFTSELSENSEIIRELVCQSLEFLGLKLDLEQNQNDPVDSDIATTDSKVRVLVIHPQEA</sequence>
<dbReference type="PANTHER" id="PTHR21060:SF15">
    <property type="entry name" value="ACETATE KINASE-RELATED"/>
    <property type="match status" value="1"/>
</dbReference>
<protein>
    <submittedName>
        <fullName evidence="7">Uncharacterized protein</fullName>
    </submittedName>
</protein>
<gene>
    <name evidence="7" type="ORF">DCF19_17190</name>
</gene>
<dbReference type="InterPro" id="IPR043129">
    <property type="entry name" value="ATPase_NBD"/>
</dbReference>
<accession>A0A2W4VZ90</accession>
<organism evidence="7 8">
    <name type="scientific">Pseudanabaena frigida</name>
    <dbReference type="NCBI Taxonomy" id="945775"/>
    <lineage>
        <taxon>Bacteria</taxon>
        <taxon>Bacillati</taxon>
        <taxon>Cyanobacteriota</taxon>
        <taxon>Cyanophyceae</taxon>
        <taxon>Pseudanabaenales</taxon>
        <taxon>Pseudanabaenaceae</taxon>
        <taxon>Pseudanabaena</taxon>
    </lineage>
</organism>
<feature type="compositionally biased region" description="Basic and acidic residues" evidence="6">
    <location>
        <begin position="234"/>
        <end position="246"/>
    </location>
</feature>
<evidence type="ECO:0000256" key="1">
    <source>
        <dbReference type="ARBA" id="ARBA00022679"/>
    </source>
</evidence>
<comment type="caution">
    <text evidence="7">The sequence shown here is derived from an EMBL/GenBank/DDBJ whole genome shotgun (WGS) entry which is preliminary data.</text>
</comment>
<dbReference type="Gene3D" id="3.30.420.40">
    <property type="match status" value="1"/>
</dbReference>
<keyword evidence="4" id="KW-0067">ATP-binding</keyword>
<evidence type="ECO:0000256" key="6">
    <source>
        <dbReference type="SAM" id="MobiDB-lite"/>
    </source>
</evidence>
<dbReference type="EMBL" id="QBML01000025">
    <property type="protein sequence ID" value="PZO38203.1"/>
    <property type="molecule type" value="Genomic_DNA"/>
</dbReference>
<evidence type="ECO:0000256" key="2">
    <source>
        <dbReference type="ARBA" id="ARBA00022741"/>
    </source>
</evidence>
<evidence type="ECO:0000313" key="7">
    <source>
        <dbReference type="EMBL" id="PZO38203.1"/>
    </source>
</evidence>
<dbReference type="PRINTS" id="PR00471">
    <property type="entry name" value="ACETATEKNASE"/>
</dbReference>
<feature type="compositionally biased region" description="Polar residues" evidence="6">
    <location>
        <begin position="247"/>
        <end position="257"/>
    </location>
</feature>
<comment type="similarity">
    <text evidence="5">Belongs to the acetokinase family.</text>
</comment>
<name>A0A2W4VZ90_9CYAN</name>
<evidence type="ECO:0000256" key="4">
    <source>
        <dbReference type="ARBA" id="ARBA00022840"/>
    </source>
</evidence>
<dbReference type="GO" id="GO:0008776">
    <property type="term" value="F:acetate kinase activity"/>
    <property type="evidence" value="ECO:0007669"/>
    <property type="project" value="TreeGrafter"/>
</dbReference>
<keyword evidence="3 5" id="KW-0418">Kinase</keyword>
<keyword evidence="2" id="KW-0547">Nucleotide-binding</keyword>
<feature type="region of interest" description="Disordered" evidence="6">
    <location>
        <begin position="234"/>
        <end position="267"/>
    </location>
</feature>
<evidence type="ECO:0000256" key="5">
    <source>
        <dbReference type="RuleBase" id="RU003835"/>
    </source>
</evidence>
<dbReference type="GO" id="GO:0005524">
    <property type="term" value="F:ATP binding"/>
    <property type="evidence" value="ECO:0007669"/>
    <property type="project" value="UniProtKB-KW"/>
</dbReference>
<reference evidence="7 8" key="2">
    <citation type="submission" date="2018-06" db="EMBL/GenBank/DDBJ databases">
        <title>Metagenomic assembly of (sub)arctic Cyanobacteria and their associated microbiome from non-axenic cultures.</title>
        <authorList>
            <person name="Baurain D."/>
        </authorList>
    </citation>
    <scope>NUCLEOTIDE SEQUENCE [LARGE SCALE GENOMIC DNA]</scope>
    <source>
        <strain evidence="7">ULC066bin1</strain>
    </source>
</reference>
<dbReference type="SUPFAM" id="SSF53067">
    <property type="entry name" value="Actin-like ATPase domain"/>
    <property type="match status" value="1"/>
</dbReference>
<evidence type="ECO:0000256" key="3">
    <source>
        <dbReference type="ARBA" id="ARBA00022777"/>
    </source>
</evidence>
<dbReference type="PANTHER" id="PTHR21060">
    <property type="entry name" value="ACETATE KINASE"/>
    <property type="match status" value="1"/>
</dbReference>
<dbReference type="Proteomes" id="UP000249467">
    <property type="component" value="Unassembled WGS sequence"/>
</dbReference>
<dbReference type="InterPro" id="IPR000890">
    <property type="entry name" value="Aliphatic_acid_kin_short-chain"/>
</dbReference>
<reference evidence="7 8" key="1">
    <citation type="submission" date="2018-04" db="EMBL/GenBank/DDBJ databases">
        <authorList>
            <person name="Go L.Y."/>
            <person name="Mitchell J.A."/>
        </authorList>
    </citation>
    <scope>NUCLEOTIDE SEQUENCE [LARGE SCALE GENOMIC DNA]</scope>
    <source>
        <strain evidence="7">ULC066bin1</strain>
    </source>
</reference>
<keyword evidence="1 5" id="KW-0808">Transferase</keyword>